<feature type="region of interest" description="Disordered" evidence="1">
    <location>
        <begin position="1"/>
        <end position="20"/>
    </location>
</feature>
<dbReference type="Proteomes" id="UP000766486">
    <property type="component" value="Unassembled WGS sequence"/>
</dbReference>
<evidence type="ECO:0000256" key="1">
    <source>
        <dbReference type="SAM" id="MobiDB-lite"/>
    </source>
</evidence>
<organism evidence="2 3">
    <name type="scientific">Bionectria ochroleuca</name>
    <name type="common">Gliocladium roseum</name>
    <dbReference type="NCBI Taxonomy" id="29856"/>
    <lineage>
        <taxon>Eukaryota</taxon>
        <taxon>Fungi</taxon>
        <taxon>Dikarya</taxon>
        <taxon>Ascomycota</taxon>
        <taxon>Pezizomycotina</taxon>
        <taxon>Sordariomycetes</taxon>
        <taxon>Hypocreomycetidae</taxon>
        <taxon>Hypocreales</taxon>
        <taxon>Bionectriaceae</taxon>
        <taxon>Clonostachys</taxon>
    </lineage>
</organism>
<sequence length="105" mass="11073">MDPAGPVGSARQEDSRQGTVKYSCDAAWSRRRVAKYRFPSRLRWLAHLPIGRAALPAHTVGGPNSDMVMSGIGLPLATGGSPLLDSRANSSKATVLVSATCKRGP</sequence>
<dbReference type="EMBL" id="CABFNS010000732">
    <property type="protein sequence ID" value="VUC25306.1"/>
    <property type="molecule type" value="Genomic_DNA"/>
</dbReference>
<accession>A0ABY6U2P5</accession>
<evidence type="ECO:0000313" key="3">
    <source>
        <dbReference type="Proteomes" id="UP000766486"/>
    </source>
</evidence>
<protein>
    <submittedName>
        <fullName evidence="2">Uncharacterized protein</fullName>
    </submittedName>
</protein>
<name>A0ABY6U2P5_BIOOC</name>
<proteinExistence type="predicted"/>
<keyword evidence="3" id="KW-1185">Reference proteome</keyword>
<reference evidence="2 3" key="1">
    <citation type="submission" date="2019-06" db="EMBL/GenBank/DDBJ databases">
        <authorList>
            <person name="Broberg M."/>
        </authorList>
    </citation>
    <scope>NUCLEOTIDE SEQUENCE [LARGE SCALE GENOMIC DNA]</scope>
</reference>
<comment type="caution">
    <text evidence="2">The sequence shown here is derived from an EMBL/GenBank/DDBJ whole genome shotgun (WGS) entry which is preliminary data.</text>
</comment>
<gene>
    <name evidence="2" type="ORF">CLO192961_LOCUS160817</name>
</gene>
<evidence type="ECO:0000313" key="2">
    <source>
        <dbReference type="EMBL" id="VUC25306.1"/>
    </source>
</evidence>